<dbReference type="Proteomes" id="UP001139646">
    <property type="component" value="Unassembled WGS sequence"/>
</dbReference>
<keyword evidence="2" id="KW-1185">Reference proteome</keyword>
<accession>A0ABS9X4R4</accession>
<dbReference type="RefSeq" id="WP_242288004.1">
    <property type="nucleotide sequence ID" value="NZ_JAKKSL010000004.1"/>
</dbReference>
<organism evidence="1 2">
    <name type="scientific">Colwellia maritima</name>
    <dbReference type="NCBI Taxonomy" id="2912588"/>
    <lineage>
        <taxon>Bacteria</taxon>
        <taxon>Pseudomonadati</taxon>
        <taxon>Pseudomonadota</taxon>
        <taxon>Gammaproteobacteria</taxon>
        <taxon>Alteromonadales</taxon>
        <taxon>Colwelliaceae</taxon>
        <taxon>Colwellia</taxon>
    </lineage>
</organism>
<evidence type="ECO:0000313" key="1">
    <source>
        <dbReference type="EMBL" id="MCI2285230.1"/>
    </source>
</evidence>
<dbReference type="EMBL" id="JAKKSL010000004">
    <property type="protein sequence ID" value="MCI2285230.1"/>
    <property type="molecule type" value="Genomic_DNA"/>
</dbReference>
<evidence type="ECO:0000313" key="2">
    <source>
        <dbReference type="Proteomes" id="UP001139646"/>
    </source>
</evidence>
<comment type="caution">
    <text evidence="1">The sequence shown here is derived from an EMBL/GenBank/DDBJ whole genome shotgun (WGS) entry which is preliminary data.</text>
</comment>
<proteinExistence type="predicted"/>
<sequence length="68" mass="7658">MSGQGDLQLFDISSWLEGQYNSSIELKDYFSVLGNAEALAFHLRSLLVVPSLMLMERLLKIRSNNLAL</sequence>
<gene>
    <name evidence="1" type="ORF">L3081_19940</name>
</gene>
<name>A0ABS9X4R4_9GAMM</name>
<reference evidence="1" key="1">
    <citation type="submission" date="2022-01" db="EMBL/GenBank/DDBJ databases">
        <title>Colwellia maritima, isolated from seawater.</title>
        <authorList>
            <person name="Kristyanto S."/>
            <person name="Jung J."/>
            <person name="Jeon C.O."/>
        </authorList>
    </citation>
    <scope>NUCLEOTIDE SEQUENCE</scope>
    <source>
        <strain evidence="1">MSW7</strain>
    </source>
</reference>
<protein>
    <submittedName>
        <fullName evidence="1">Uncharacterized protein</fullName>
    </submittedName>
</protein>